<evidence type="ECO:0000256" key="1">
    <source>
        <dbReference type="SAM" id="Phobius"/>
    </source>
</evidence>
<keyword evidence="3" id="KW-1185">Reference proteome</keyword>
<dbReference type="EMBL" id="RBAK01000003">
    <property type="protein sequence ID" value="RKN48440.1"/>
    <property type="molecule type" value="Genomic_DNA"/>
</dbReference>
<keyword evidence="1" id="KW-1133">Transmembrane helix</keyword>
<evidence type="ECO:0008006" key="4">
    <source>
        <dbReference type="Google" id="ProtNLM"/>
    </source>
</evidence>
<protein>
    <recommendedName>
        <fullName evidence="4">DUF1772 domain-containing protein</fullName>
    </recommendedName>
</protein>
<dbReference type="Proteomes" id="UP000281726">
    <property type="component" value="Unassembled WGS sequence"/>
</dbReference>
<accession>A0A3A9ZJC6</accession>
<proteinExistence type="predicted"/>
<keyword evidence="1" id="KW-0812">Transmembrane</keyword>
<reference evidence="2 3" key="1">
    <citation type="journal article" date="2004" name="Syst. Appl. Microbiol.">
        <title>Cryptoendolithic actinomycetes from antarctic sandstone rock samples: Micromonospora endolithica sp. nov. and two isolates related to Micromonospora coerulea Jensen 1932.</title>
        <authorList>
            <person name="Hirsch P."/>
            <person name="Mevs U."/>
            <person name="Kroppenstedt R.M."/>
            <person name="Schumann P."/>
            <person name="Stackebrandt E."/>
        </authorList>
    </citation>
    <scope>NUCLEOTIDE SEQUENCE [LARGE SCALE GENOMIC DNA]</scope>
    <source>
        <strain evidence="2 3">JCM 12677</strain>
    </source>
</reference>
<feature type="transmembrane region" description="Helical" evidence="1">
    <location>
        <begin position="47"/>
        <end position="70"/>
    </location>
</feature>
<feature type="transmembrane region" description="Helical" evidence="1">
    <location>
        <begin position="171"/>
        <end position="191"/>
    </location>
</feature>
<dbReference type="RefSeq" id="WP_120727643.1">
    <property type="nucleotide sequence ID" value="NZ_RBAK01000003.1"/>
</dbReference>
<organism evidence="2 3">
    <name type="scientific">Micromonospora endolithica</name>
    <dbReference type="NCBI Taxonomy" id="230091"/>
    <lineage>
        <taxon>Bacteria</taxon>
        <taxon>Bacillati</taxon>
        <taxon>Actinomycetota</taxon>
        <taxon>Actinomycetes</taxon>
        <taxon>Micromonosporales</taxon>
        <taxon>Micromonosporaceae</taxon>
        <taxon>Micromonospora</taxon>
    </lineage>
</organism>
<name>A0A3A9ZJC6_9ACTN</name>
<feature type="transmembrane region" description="Helical" evidence="1">
    <location>
        <begin position="123"/>
        <end position="146"/>
    </location>
</feature>
<feature type="transmembrane region" description="Helical" evidence="1">
    <location>
        <begin position="91"/>
        <end position="111"/>
    </location>
</feature>
<comment type="caution">
    <text evidence="2">The sequence shown here is derived from an EMBL/GenBank/DDBJ whole genome shotgun (WGS) entry which is preliminary data.</text>
</comment>
<dbReference type="AlphaFoldDB" id="A0A3A9ZJC6"/>
<evidence type="ECO:0000313" key="2">
    <source>
        <dbReference type="EMBL" id="RKN48440.1"/>
    </source>
</evidence>
<keyword evidence="1" id="KW-0472">Membrane</keyword>
<gene>
    <name evidence="2" type="ORF">D7223_10605</name>
</gene>
<feature type="transmembrane region" description="Helical" evidence="1">
    <location>
        <begin position="21"/>
        <end position="41"/>
    </location>
</feature>
<sequence length="192" mass="20356">MTTAAHTGRPATRRGRQLSQIALTAAVTVALAVVTGVSAGLNLTQWLSYGLAVSLVLWVGGAVSGQILLARLLDRGTGEQVLDYLRQLLWIIPRVYVPLGFVAVACGLALVTHTGESYLQPRVLIPLALYVLTAIAGSAISAPGYLKLLRLADQHGPDHPAVRQRLQPLAWLNRIELALVVGVGFTLLASAI</sequence>
<evidence type="ECO:0000313" key="3">
    <source>
        <dbReference type="Proteomes" id="UP000281726"/>
    </source>
</evidence>